<dbReference type="InterPro" id="IPR015324">
    <property type="entry name" value="Ribosomal_Rsm22-like"/>
</dbReference>
<dbReference type="Proteomes" id="UP000054558">
    <property type="component" value="Unassembled WGS sequence"/>
</dbReference>
<feature type="compositionally biased region" description="Polar residues" evidence="8">
    <location>
        <begin position="1"/>
        <end position="11"/>
    </location>
</feature>
<organism evidence="9 10">
    <name type="scientific">Klebsormidium nitens</name>
    <name type="common">Green alga</name>
    <name type="synonym">Ulothrix nitens</name>
    <dbReference type="NCBI Taxonomy" id="105231"/>
    <lineage>
        <taxon>Eukaryota</taxon>
        <taxon>Viridiplantae</taxon>
        <taxon>Streptophyta</taxon>
        <taxon>Klebsormidiophyceae</taxon>
        <taxon>Klebsormidiales</taxon>
        <taxon>Klebsormidiaceae</taxon>
        <taxon>Klebsormidium</taxon>
    </lineage>
</organism>
<feature type="region of interest" description="Disordered" evidence="8">
    <location>
        <begin position="91"/>
        <end position="112"/>
    </location>
</feature>
<accession>A0A0U9HJF5</accession>
<keyword evidence="6" id="KW-0496">Mitochondrion</keyword>
<dbReference type="InterPro" id="IPR052571">
    <property type="entry name" value="Mt_RNA_Methyltransferase"/>
</dbReference>
<dbReference type="PANTHER" id="PTHR13184">
    <property type="entry name" value="37S RIBOSOMAL PROTEIN S22"/>
    <property type="match status" value="1"/>
</dbReference>
<name>A0A0U9HJF5_KLENI</name>
<dbReference type="InterPro" id="IPR029063">
    <property type="entry name" value="SAM-dependent_MTases_sf"/>
</dbReference>
<evidence type="ECO:0000256" key="4">
    <source>
        <dbReference type="ARBA" id="ARBA00023004"/>
    </source>
</evidence>
<dbReference type="AlphaFoldDB" id="A0A0U9HJF5"/>
<comment type="subcellular location">
    <subcellularLocation>
        <location evidence="1">Mitochondrion</location>
    </subcellularLocation>
</comment>
<dbReference type="GO" id="GO:0046872">
    <property type="term" value="F:metal ion binding"/>
    <property type="evidence" value="ECO:0007669"/>
    <property type="project" value="UniProtKB-KW"/>
</dbReference>
<gene>
    <name evidence="9" type="ORF">KFL_001130020</name>
</gene>
<dbReference type="EMBL" id="DF237062">
    <property type="protein sequence ID" value="GAQ82483.1"/>
    <property type="molecule type" value="Genomic_DNA"/>
</dbReference>
<keyword evidence="4" id="KW-0408">Iron</keyword>
<proteinExistence type="predicted"/>
<comment type="function">
    <text evidence="7">Mitochondrial ribosome (mitoribosome) assembly factor. Binds at the interface of the head and body domains of the mitochondrial small ribosomal subunit (mt-SSU), occluding the mRNA channel and preventing compaction of the head domain towards the body. Probable inactive methyltransferase: retains the characteristic folding and ability to bind S-adenosyl-L-methionine, but it probably lost its methyltransferase activity.</text>
</comment>
<feature type="region of interest" description="Disordered" evidence="8">
    <location>
        <begin position="146"/>
        <end position="167"/>
    </location>
</feature>
<dbReference type="GO" id="GO:0008168">
    <property type="term" value="F:methyltransferase activity"/>
    <property type="evidence" value="ECO:0007669"/>
    <property type="project" value="InterPro"/>
</dbReference>
<evidence type="ECO:0000256" key="2">
    <source>
        <dbReference type="ARBA" id="ARBA00022723"/>
    </source>
</evidence>
<keyword evidence="10" id="KW-1185">Reference proteome</keyword>
<evidence type="ECO:0000256" key="3">
    <source>
        <dbReference type="ARBA" id="ARBA00022946"/>
    </source>
</evidence>
<keyword evidence="3" id="KW-0809">Transit peptide</keyword>
<feature type="compositionally biased region" description="Basic and acidic residues" evidence="8">
    <location>
        <begin position="478"/>
        <end position="497"/>
    </location>
</feature>
<evidence type="ECO:0000313" key="9">
    <source>
        <dbReference type="EMBL" id="GAQ82483.1"/>
    </source>
</evidence>
<feature type="region of interest" description="Disordered" evidence="8">
    <location>
        <begin position="538"/>
        <end position="579"/>
    </location>
</feature>
<evidence type="ECO:0000313" key="10">
    <source>
        <dbReference type="Proteomes" id="UP000054558"/>
    </source>
</evidence>
<dbReference type="GO" id="GO:0051536">
    <property type="term" value="F:iron-sulfur cluster binding"/>
    <property type="evidence" value="ECO:0007669"/>
    <property type="project" value="UniProtKB-KW"/>
</dbReference>
<dbReference type="OrthoDB" id="421327at2759"/>
<feature type="region of interest" description="Disordered" evidence="8">
    <location>
        <begin position="473"/>
        <end position="516"/>
    </location>
</feature>
<keyword evidence="5" id="KW-0411">Iron-sulfur</keyword>
<feature type="region of interest" description="Disordered" evidence="8">
    <location>
        <begin position="1"/>
        <end position="26"/>
    </location>
</feature>
<dbReference type="GO" id="GO:0006412">
    <property type="term" value="P:translation"/>
    <property type="evidence" value="ECO:0007669"/>
    <property type="project" value="InterPro"/>
</dbReference>
<dbReference type="GO" id="GO:0003735">
    <property type="term" value="F:structural constituent of ribosome"/>
    <property type="evidence" value="ECO:0000318"/>
    <property type="project" value="GO_Central"/>
</dbReference>
<reference evidence="9 10" key="1">
    <citation type="journal article" date="2014" name="Nat. Commun.">
        <title>Klebsormidium flaccidum genome reveals primary factors for plant terrestrial adaptation.</title>
        <authorList>
            <person name="Hori K."/>
            <person name="Maruyama F."/>
            <person name="Fujisawa T."/>
            <person name="Togashi T."/>
            <person name="Yamamoto N."/>
            <person name="Seo M."/>
            <person name="Sato S."/>
            <person name="Yamada T."/>
            <person name="Mori H."/>
            <person name="Tajima N."/>
            <person name="Moriyama T."/>
            <person name="Ikeuchi M."/>
            <person name="Watanabe M."/>
            <person name="Wada H."/>
            <person name="Kobayashi K."/>
            <person name="Saito M."/>
            <person name="Masuda T."/>
            <person name="Sasaki-Sekimoto Y."/>
            <person name="Mashiguchi K."/>
            <person name="Awai K."/>
            <person name="Shimojima M."/>
            <person name="Masuda S."/>
            <person name="Iwai M."/>
            <person name="Nobusawa T."/>
            <person name="Narise T."/>
            <person name="Kondo S."/>
            <person name="Saito H."/>
            <person name="Sato R."/>
            <person name="Murakawa M."/>
            <person name="Ihara Y."/>
            <person name="Oshima-Yamada Y."/>
            <person name="Ohtaka K."/>
            <person name="Satoh M."/>
            <person name="Sonobe K."/>
            <person name="Ishii M."/>
            <person name="Ohtani R."/>
            <person name="Kanamori-Sato M."/>
            <person name="Honoki R."/>
            <person name="Miyazaki D."/>
            <person name="Mochizuki H."/>
            <person name="Umetsu J."/>
            <person name="Higashi K."/>
            <person name="Shibata D."/>
            <person name="Kamiya Y."/>
            <person name="Sato N."/>
            <person name="Nakamura Y."/>
            <person name="Tabata S."/>
            <person name="Ida S."/>
            <person name="Kurokawa K."/>
            <person name="Ohta H."/>
        </authorList>
    </citation>
    <scope>NUCLEOTIDE SEQUENCE [LARGE SCALE GENOMIC DNA]</scope>
    <source>
        <strain evidence="9 10">NIES-2285</strain>
    </source>
</reference>
<protein>
    <submittedName>
        <fullName evidence="9">Putative mitochondrial ribosome small subunit component Rsm22</fullName>
    </submittedName>
</protein>
<evidence type="ECO:0000256" key="5">
    <source>
        <dbReference type="ARBA" id="ARBA00023014"/>
    </source>
</evidence>
<dbReference type="OMA" id="IMRMTIP"/>
<evidence type="ECO:0000256" key="7">
    <source>
        <dbReference type="ARBA" id="ARBA00045681"/>
    </source>
</evidence>
<dbReference type="GO" id="GO:0005763">
    <property type="term" value="C:mitochondrial small ribosomal subunit"/>
    <property type="evidence" value="ECO:0000318"/>
    <property type="project" value="GO_Central"/>
</dbReference>
<dbReference type="PANTHER" id="PTHR13184:SF5">
    <property type="entry name" value="METHYLTRANSFERASE-LIKE PROTEIN 17, MITOCHONDRIAL"/>
    <property type="match status" value="1"/>
</dbReference>
<dbReference type="SUPFAM" id="SSF53335">
    <property type="entry name" value="S-adenosyl-L-methionine-dependent methyltransferases"/>
    <property type="match status" value="1"/>
</dbReference>
<keyword evidence="2" id="KW-0479">Metal-binding</keyword>
<dbReference type="Gene3D" id="3.40.50.150">
    <property type="entry name" value="Vaccinia Virus protein VP39"/>
    <property type="match status" value="1"/>
</dbReference>
<sequence length="650" mass="71320">MGNAEKNSSDAPMQGGHLLFPALRQLRQGPHTRSPLRFLSSLHALPAKTRDSQRIEYVDLQETTALYGESGKEDDEIQGRFSGQKLVLSQELEEEDSGTGQELEAGQSSPGAVAVPAELSEAISKAVAGYSTRSLRHLTRQLSEGLHDHSRGWLSDPPKRVNLDTESSRGGLLASWKQASKARFPKYENWKNDEKDRRAPQYSDGQVAAYAAARMPATYAALVHVLEELKWQRPEFVPERVLDFGSGLGSALWAASSVWNTWPKQAVAVEQARGMTQLADVILRGAEDAPPVHRFRSLDALLKGKTGGHQHFDLVIAAYALGEQGTAEERKRVLRKLWARTKSILVIVEAGTPRGFEIVLEAREALIIREDKRVSRQRSSEKDVGAHVVAPCPHDGACPMSGTKQWCHFAQRLQRTGLQRVAKRADAALRAHEDEKFSYVVIQRGPRGSSAHMNVGEGASRPSAEAWATLDAGAASKNEGRGSRELGGRPPDGEERQAVGQPAESSAAQIDTDDTQRKFVGSVHLKRADIAMNGLPEAEPSVVADAESSSEIGAIDNETTEGRETDGVENGKGSRPPARHFPRQWARLISPPRQRHGHVILDLCCPGEERTGNLERWTVSKGLGGELGSKERYSNARKARWGSRWHWDIG</sequence>
<dbReference type="Pfam" id="PF09243">
    <property type="entry name" value="Rsm22"/>
    <property type="match status" value="2"/>
</dbReference>
<dbReference type="STRING" id="105231.A0A0U9HJF5"/>
<evidence type="ECO:0000256" key="8">
    <source>
        <dbReference type="SAM" id="MobiDB-lite"/>
    </source>
</evidence>
<evidence type="ECO:0000256" key="1">
    <source>
        <dbReference type="ARBA" id="ARBA00004173"/>
    </source>
</evidence>
<evidence type="ECO:0000256" key="6">
    <source>
        <dbReference type="ARBA" id="ARBA00023128"/>
    </source>
</evidence>